<evidence type="ECO:0000256" key="1">
    <source>
        <dbReference type="SAM" id="MobiDB-lite"/>
    </source>
</evidence>
<evidence type="ECO:0000313" key="3">
    <source>
        <dbReference type="Proteomes" id="UP000664132"/>
    </source>
</evidence>
<feature type="compositionally biased region" description="Basic and acidic residues" evidence="1">
    <location>
        <begin position="192"/>
        <end position="202"/>
    </location>
</feature>
<feature type="compositionally biased region" description="Low complexity" evidence="1">
    <location>
        <begin position="318"/>
        <end position="334"/>
    </location>
</feature>
<feature type="region of interest" description="Disordered" evidence="1">
    <location>
        <begin position="1"/>
        <end position="34"/>
    </location>
</feature>
<dbReference type="EMBL" id="JAFJYH010000007">
    <property type="protein sequence ID" value="KAG4425786.1"/>
    <property type="molecule type" value="Genomic_DNA"/>
</dbReference>
<comment type="caution">
    <text evidence="2">The sequence shown here is derived from an EMBL/GenBank/DDBJ whole genome shotgun (WGS) entry which is preliminary data.</text>
</comment>
<gene>
    <name evidence="2" type="ORF">IFR04_000993</name>
</gene>
<evidence type="ECO:0000313" key="2">
    <source>
        <dbReference type="EMBL" id="KAG4425786.1"/>
    </source>
</evidence>
<feature type="compositionally biased region" description="Basic and acidic residues" evidence="1">
    <location>
        <begin position="20"/>
        <end position="34"/>
    </location>
</feature>
<dbReference type="AlphaFoldDB" id="A0A8H7WJ01"/>
<protein>
    <submittedName>
        <fullName evidence="2">Uncharacterized protein</fullName>
    </submittedName>
</protein>
<sequence length="360" mass="40844">MSSQLHPLHQESTLTLSISGRREPVPVRDALDPSEGSHYDDLLTALRGMTIAERENSSKALLLIEIEDLARNELKEIGKAIDRSVKSWNLDPYHHKVLLDPGHTANTTNTPDSFFRRHARTKPRVILRLTSKVVLQKVRSLLSSPPLLLKVVAIFDTLDLHSQINGFIERWDKNIEQASRQGTPQKGGQGKRQRENTIDERASKRRLKTEPVDQESLRQSQTLSTGHPSSTEDIPRQVDSINRARALPTITSLQPGLSSVQPHKNLPSPASTQITTQTAHLTEHNVLRASPVGPAPQPSCHQAQQSSTLQTEEEQRPWEPQVQQQQEELQHRLQQQQDFIDEDMENEWDVEDFTTYLLFQ</sequence>
<organism evidence="2 3">
    <name type="scientific">Cadophora malorum</name>
    <dbReference type="NCBI Taxonomy" id="108018"/>
    <lineage>
        <taxon>Eukaryota</taxon>
        <taxon>Fungi</taxon>
        <taxon>Dikarya</taxon>
        <taxon>Ascomycota</taxon>
        <taxon>Pezizomycotina</taxon>
        <taxon>Leotiomycetes</taxon>
        <taxon>Helotiales</taxon>
        <taxon>Ploettnerulaceae</taxon>
        <taxon>Cadophora</taxon>
    </lineage>
</organism>
<dbReference type="Proteomes" id="UP000664132">
    <property type="component" value="Unassembled WGS sequence"/>
</dbReference>
<name>A0A8H7WJ01_9HELO</name>
<keyword evidence="3" id="KW-1185">Reference proteome</keyword>
<feature type="region of interest" description="Disordered" evidence="1">
    <location>
        <begin position="178"/>
        <end position="235"/>
    </location>
</feature>
<proteinExistence type="predicted"/>
<accession>A0A8H7WJ01</accession>
<feature type="compositionally biased region" description="Polar residues" evidence="1">
    <location>
        <begin position="217"/>
        <end position="232"/>
    </location>
</feature>
<dbReference type="OrthoDB" id="3563548at2759"/>
<feature type="region of interest" description="Disordered" evidence="1">
    <location>
        <begin position="252"/>
        <end position="274"/>
    </location>
</feature>
<feature type="region of interest" description="Disordered" evidence="1">
    <location>
        <begin position="289"/>
        <end position="334"/>
    </location>
</feature>
<reference evidence="2" key="1">
    <citation type="submission" date="2021-02" db="EMBL/GenBank/DDBJ databases">
        <title>Genome sequence Cadophora malorum strain M34.</title>
        <authorList>
            <person name="Stefanovic E."/>
            <person name="Vu D."/>
            <person name="Scully C."/>
            <person name="Dijksterhuis J."/>
            <person name="Roader J."/>
            <person name="Houbraken J."/>
        </authorList>
    </citation>
    <scope>NUCLEOTIDE SEQUENCE</scope>
    <source>
        <strain evidence="2">M34</strain>
    </source>
</reference>
<feature type="compositionally biased region" description="Polar residues" evidence="1">
    <location>
        <begin position="1"/>
        <end position="18"/>
    </location>
</feature>